<organism evidence="2 3">
    <name type="scientific">Nocardioides kribbensis</name>
    <dbReference type="NCBI Taxonomy" id="305517"/>
    <lineage>
        <taxon>Bacteria</taxon>
        <taxon>Bacillati</taxon>
        <taxon>Actinomycetota</taxon>
        <taxon>Actinomycetes</taxon>
        <taxon>Propionibacteriales</taxon>
        <taxon>Nocardioidaceae</taxon>
        <taxon>Nocardioides</taxon>
    </lineage>
</organism>
<name>A0ABV1P361_9ACTN</name>
<dbReference type="Proteomes" id="UP001482520">
    <property type="component" value="Unassembled WGS sequence"/>
</dbReference>
<dbReference type="Pfam" id="PF04101">
    <property type="entry name" value="Glyco_tran_28_C"/>
    <property type="match status" value="1"/>
</dbReference>
<proteinExistence type="predicted"/>
<dbReference type="RefSeq" id="WP_349805509.1">
    <property type="nucleotide sequence ID" value="NZ_JBEGDP010000031.1"/>
</dbReference>
<sequence>MIGYYVHHHGKGHLHRATGLARVLHARGVEVAGLSSLPAPEAWPGPWVRLDRDDEGSQALDVSAGGRLHWVPRHDGGLRRRSAQVSRWIEEAVPDRVVVDVSVEVALLARLHGVPVTGVVLPGRRGDAAHLLGLDVCDQLVGFWPAVATGAPGGPGMLRDVPDTVLERLHAVGGLSRLTAPPAAEAPERRTPGRERSVVVLLGAGGDTVGADVLDLARAQTPGWRWTVLGGAHGAWVPDPTALLAEADVVVTHAGQNAVAEVATLRRPAVVVPQDRPHDEQRCTGEALAAGLWPVVVEPHLPADGWAARLEAVAALDGEGWAGWCPTDTAERFADLVTGAPA</sequence>
<evidence type="ECO:0000259" key="1">
    <source>
        <dbReference type="Pfam" id="PF04101"/>
    </source>
</evidence>
<evidence type="ECO:0000313" key="2">
    <source>
        <dbReference type="EMBL" id="MEQ7849206.1"/>
    </source>
</evidence>
<reference evidence="2 3" key="1">
    <citation type="submission" date="2024-02" db="EMBL/GenBank/DDBJ databases">
        <title>Full genome sequence of Nocardioides kribbensis.</title>
        <authorList>
            <person name="Poletto B.L."/>
            <person name="Silva G."/>
            <person name="Galante D."/>
            <person name="Campos K.R."/>
            <person name="Santos M.B.N."/>
            <person name="Sacchi C.T."/>
        </authorList>
    </citation>
    <scope>NUCLEOTIDE SEQUENCE [LARGE SCALE GENOMIC DNA]</scope>
    <source>
        <strain evidence="2 3">O4R</strain>
    </source>
</reference>
<dbReference type="PANTHER" id="PTHR21015">
    <property type="entry name" value="UDP-N-ACETYLGLUCOSAMINE--N-ACETYLMURAMYL-(PENTAPEPTIDE) PYROPHOSPHORYL-UNDECAPRENOL N-ACETYLGLUCOSAMINE TRANSFERASE 1"/>
    <property type="match status" value="1"/>
</dbReference>
<dbReference type="Gene3D" id="3.40.50.2000">
    <property type="entry name" value="Glycogen Phosphorylase B"/>
    <property type="match status" value="1"/>
</dbReference>
<dbReference type="SUPFAM" id="SSF53756">
    <property type="entry name" value="UDP-Glycosyltransferase/glycogen phosphorylase"/>
    <property type="match status" value="1"/>
</dbReference>
<evidence type="ECO:0000313" key="3">
    <source>
        <dbReference type="Proteomes" id="UP001482520"/>
    </source>
</evidence>
<comment type="caution">
    <text evidence="2">The sequence shown here is derived from an EMBL/GenBank/DDBJ whole genome shotgun (WGS) entry which is preliminary data.</text>
</comment>
<dbReference type="InterPro" id="IPR007235">
    <property type="entry name" value="Glyco_trans_28_C"/>
</dbReference>
<dbReference type="PANTHER" id="PTHR21015:SF22">
    <property type="entry name" value="GLYCOSYLTRANSFERASE"/>
    <property type="match status" value="1"/>
</dbReference>
<protein>
    <submittedName>
        <fullName evidence="2">Glycosyltransferase</fullName>
    </submittedName>
</protein>
<keyword evidence="3" id="KW-1185">Reference proteome</keyword>
<feature type="domain" description="Glycosyl transferase family 28 C-terminal" evidence="1">
    <location>
        <begin position="241"/>
        <end position="281"/>
    </location>
</feature>
<dbReference type="EMBL" id="JBEGDP010000031">
    <property type="protein sequence ID" value="MEQ7849206.1"/>
    <property type="molecule type" value="Genomic_DNA"/>
</dbReference>
<gene>
    <name evidence="2" type="ORF">V6R90_18170</name>
</gene>
<accession>A0ABV1P361</accession>